<keyword evidence="3" id="KW-1003">Cell membrane</keyword>
<dbReference type="RefSeq" id="WP_336482079.1">
    <property type="nucleotide sequence ID" value="NZ_JBAWSV010000003.1"/>
</dbReference>
<dbReference type="Pfam" id="PF01757">
    <property type="entry name" value="Acyl_transf_3"/>
    <property type="match status" value="1"/>
</dbReference>
<feature type="transmembrane region" description="Helical" evidence="7">
    <location>
        <begin position="309"/>
        <end position="334"/>
    </location>
</feature>
<dbReference type="Proteomes" id="UP001367922">
    <property type="component" value="Unassembled WGS sequence"/>
</dbReference>
<accession>A0ABU8FUR0</accession>
<comment type="caution">
    <text evidence="9">The sequence shown here is derived from an EMBL/GenBank/DDBJ whole genome shotgun (WGS) entry which is preliminary data.</text>
</comment>
<evidence type="ECO:0000313" key="10">
    <source>
        <dbReference type="Proteomes" id="UP001367922"/>
    </source>
</evidence>
<evidence type="ECO:0000313" key="9">
    <source>
        <dbReference type="EMBL" id="MEI4829715.1"/>
    </source>
</evidence>
<name>A0ABU8FUR0_9BACI</name>
<protein>
    <submittedName>
        <fullName evidence="9">Acyltransferase family protein</fullName>
    </submittedName>
</protein>
<evidence type="ECO:0000256" key="2">
    <source>
        <dbReference type="ARBA" id="ARBA00007400"/>
    </source>
</evidence>
<feature type="transmembrane region" description="Helical" evidence="7">
    <location>
        <begin position="213"/>
        <end position="231"/>
    </location>
</feature>
<feature type="transmembrane region" description="Helical" evidence="7">
    <location>
        <begin position="12"/>
        <end position="33"/>
    </location>
</feature>
<feature type="transmembrane region" description="Helical" evidence="7">
    <location>
        <begin position="123"/>
        <end position="143"/>
    </location>
</feature>
<evidence type="ECO:0000256" key="7">
    <source>
        <dbReference type="SAM" id="Phobius"/>
    </source>
</evidence>
<evidence type="ECO:0000256" key="3">
    <source>
        <dbReference type="ARBA" id="ARBA00022475"/>
    </source>
</evidence>
<feature type="transmembrane region" description="Helical" evidence="7">
    <location>
        <begin position="184"/>
        <end position="201"/>
    </location>
</feature>
<keyword evidence="10" id="KW-1185">Reference proteome</keyword>
<proteinExistence type="inferred from homology"/>
<dbReference type="PANTHER" id="PTHR40074">
    <property type="entry name" value="O-ACETYLTRANSFERASE WECH"/>
    <property type="match status" value="1"/>
</dbReference>
<evidence type="ECO:0000256" key="6">
    <source>
        <dbReference type="ARBA" id="ARBA00023136"/>
    </source>
</evidence>
<evidence type="ECO:0000256" key="4">
    <source>
        <dbReference type="ARBA" id="ARBA00022692"/>
    </source>
</evidence>
<gene>
    <name evidence="9" type="ORF">WAX78_09655</name>
</gene>
<feature type="domain" description="Acyltransferase 3" evidence="8">
    <location>
        <begin position="5"/>
        <end position="332"/>
    </location>
</feature>
<keyword evidence="4 7" id="KW-0812">Transmembrane</keyword>
<evidence type="ECO:0000259" key="8">
    <source>
        <dbReference type="Pfam" id="PF01757"/>
    </source>
</evidence>
<evidence type="ECO:0000256" key="5">
    <source>
        <dbReference type="ARBA" id="ARBA00022989"/>
    </source>
</evidence>
<evidence type="ECO:0000256" key="1">
    <source>
        <dbReference type="ARBA" id="ARBA00004651"/>
    </source>
</evidence>
<dbReference type="PANTHER" id="PTHR40074:SF2">
    <property type="entry name" value="O-ACETYLTRANSFERASE WECH"/>
    <property type="match status" value="1"/>
</dbReference>
<dbReference type="EMBL" id="JBAWSV010000003">
    <property type="protein sequence ID" value="MEI4829715.1"/>
    <property type="molecule type" value="Genomic_DNA"/>
</dbReference>
<feature type="transmembrane region" description="Helical" evidence="7">
    <location>
        <begin position="285"/>
        <end position="303"/>
    </location>
</feature>
<keyword evidence="9" id="KW-0808">Transferase</keyword>
<comment type="subcellular location">
    <subcellularLocation>
        <location evidence="1">Cell membrane</location>
        <topology evidence="1">Multi-pass membrane protein</topology>
    </subcellularLocation>
</comment>
<reference evidence="9 10" key="1">
    <citation type="submission" date="2024-01" db="EMBL/GenBank/DDBJ databases">
        <title>Seven novel Bacillus-like species.</title>
        <authorList>
            <person name="Liu G."/>
        </authorList>
    </citation>
    <scope>NUCLEOTIDE SEQUENCE [LARGE SCALE GENOMIC DNA]</scope>
    <source>
        <strain evidence="9 10">FJAT-53711</strain>
    </source>
</reference>
<feature type="transmembrane region" description="Helical" evidence="7">
    <location>
        <begin position="155"/>
        <end position="172"/>
    </location>
</feature>
<feature type="transmembrane region" description="Helical" evidence="7">
    <location>
        <begin position="45"/>
        <end position="65"/>
    </location>
</feature>
<keyword evidence="6 7" id="KW-0472">Membrane</keyword>
<feature type="transmembrane region" description="Helical" evidence="7">
    <location>
        <begin position="85"/>
        <end position="103"/>
    </location>
</feature>
<comment type="similarity">
    <text evidence="2">Belongs to the acyltransferase 3 family.</text>
</comment>
<dbReference type="GO" id="GO:0016746">
    <property type="term" value="F:acyltransferase activity"/>
    <property type="evidence" value="ECO:0007669"/>
    <property type="project" value="UniProtKB-KW"/>
</dbReference>
<feature type="transmembrane region" description="Helical" evidence="7">
    <location>
        <begin position="243"/>
        <end position="264"/>
    </location>
</feature>
<keyword evidence="9" id="KW-0012">Acyltransferase</keyword>
<keyword evidence="5 7" id="KW-1133">Transmembrane helix</keyword>
<dbReference type="InterPro" id="IPR002656">
    <property type="entry name" value="Acyl_transf_3_dom"/>
</dbReference>
<sequence length="345" mass="40689">MKRVVYLDWLRVIATIAVITIHVSASVVTMNLYDHHQSFWLAGNLFESLSRFTVPMFVMISGALLLSSSKDIEYKQFLWKRVNKVFIPLIGWSIIYFIYWWYFRGTFDFSIKTFIKAFLKNGISYHLWFLYMIVGLYLITPLVKIFVKHASRKDIQYFLLLWFYASIIVKWMNHSFGYSFNVELYYVSNYVGYFILGYYLANYEITPRWRKLAYIGGLLGVFATFALTYYYTRKAGGQLDEYWYEYFSPNVLLVSIGLFIFGKYNISRRKERLSPIGNIINETSFGIYLVHMLILVIFEHNLFQTIGNAMHPIFSIPCRVIITLIISTMIAWVLKKTPVLNKLVP</sequence>
<organism evidence="9 10">
    <name type="scientific">Bacillus yunxiaonensis</name>
    <dbReference type="NCBI Taxonomy" id="3127665"/>
    <lineage>
        <taxon>Bacteria</taxon>
        <taxon>Bacillati</taxon>
        <taxon>Bacillota</taxon>
        <taxon>Bacilli</taxon>
        <taxon>Bacillales</taxon>
        <taxon>Bacillaceae</taxon>
        <taxon>Bacillus</taxon>
    </lineage>
</organism>